<dbReference type="SUPFAM" id="SSF57716">
    <property type="entry name" value="Glucocorticoid receptor-like (DNA-binding domain)"/>
    <property type="match status" value="1"/>
</dbReference>
<keyword evidence="1 6" id="KW-0479">Metal-binding</keyword>
<proteinExistence type="inferred from homology"/>
<keyword evidence="4 6" id="KW-0067">ATP-binding</keyword>
<dbReference type="SMART" id="SM01086">
    <property type="entry name" value="ClpB_D2-small"/>
    <property type="match status" value="1"/>
</dbReference>
<dbReference type="EMBL" id="CP071770">
    <property type="protein sequence ID" value="QTD62231.1"/>
    <property type="molecule type" value="Genomic_DNA"/>
</dbReference>
<dbReference type="NCBIfam" id="TIGR00382">
    <property type="entry name" value="clpX"/>
    <property type="match status" value="1"/>
</dbReference>
<dbReference type="GO" id="GO:0008233">
    <property type="term" value="F:peptidase activity"/>
    <property type="evidence" value="ECO:0007669"/>
    <property type="project" value="UniProtKB-KW"/>
</dbReference>
<feature type="domain" description="ClpX-type ZB" evidence="8">
    <location>
        <begin position="1"/>
        <end position="52"/>
    </location>
</feature>
<dbReference type="GeneID" id="64221492"/>
<dbReference type="InterPro" id="IPR027417">
    <property type="entry name" value="P-loop_NTPase"/>
</dbReference>
<dbReference type="InterPro" id="IPR019489">
    <property type="entry name" value="Clp_ATPase_C"/>
</dbReference>
<evidence type="ECO:0000256" key="7">
    <source>
        <dbReference type="PROSITE-ProRule" id="PRU01250"/>
    </source>
</evidence>
<dbReference type="GO" id="GO:0005524">
    <property type="term" value="F:ATP binding"/>
    <property type="evidence" value="ECO:0007669"/>
    <property type="project" value="UniProtKB-KW"/>
</dbReference>
<dbReference type="CDD" id="cd19497">
    <property type="entry name" value="RecA-like_ClpX"/>
    <property type="match status" value="1"/>
</dbReference>
<dbReference type="PANTHER" id="PTHR48102:SF7">
    <property type="entry name" value="ATP-DEPENDENT CLP PROTEASE ATP-BINDING SUBUNIT CLPX-LIKE, MITOCHONDRIAL"/>
    <property type="match status" value="1"/>
</dbReference>
<dbReference type="InterPro" id="IPR059188">
    <property type="entry name" value="Znf_CLPX-like"/>
</dbReference>
<dbReference type="SMART" id="SM00994">
    <property type="entry name" value="zf-C4_ClpX"/>
    <property type="match status" value="1"/>
</dbReference>
<dbReference type="InterPro" id="IPR010603">
    <property type="entry name" value="Znf_CppX_C4"/>
</dbReference>
<dbReference type="Pfam" id="PF07724">
    <property type="entry name" value="AAA_2"/>
    <property type="match status" value="1"/>
</dbReference>
<dbReference type="NCBIfam" id="NF003745">
    <property type="entry name" value="PRK05342.1"/>
    <property type="match status" value="1"/>
</dbReference>
<keyword evidence="2 6" id="KW-0547">Nucleotide-binding</keyword>
<organism evidence="9 10">
    <name type="scientific">Acinetobacter towneri</name>
    <dbReference type="NCBI Taxonomy" id="202956"/>
    <lineage>
        <taxon>Bacteria</taxon>
        <taxon>Pseudomonadati</taxon>
        <taxon>Pseudomonadota</taxon>
        <taxon>Gammaproteobacteria</taxon>
        <taxon>Moraxellales</taxon>
        <taxon>Moraxellaceae</taxon>
        <taxon>Acinetobacter</taxon>
    </lineage>
</organism>
<reference evidence="9 10" key="1">
    <citation type="journal article" date="2020" name="Front. Cell. Infect. Microbiol.">
        <title>Characterization of Three Porcine Acinetobacter towneri Strains Co-Harboring tet(X3) and bla OXA-58.</title>
        <authorList>
            <person name="Ma J."/>
            <person name="Wang J."/>
            <person name="Feng J."/>
            <person name="Liu Y."/>
            <person name="Yang B."/>
            <person name="Li R."/>
            <person name="Bai L."/>
            <person name="He T."/>
            <person name="Wang X."/>
            <person name="Yang Z."/>
        </authorList>
    </citation>
    <scope>NUCLEOTIDE SEQUENCE [LARGE SCALE GENOMIC DNA]</scope>
    <source>
        <strain evidence="9 10">GX5</strain>
    </source>
</reference>
<dbReference type="Proteomes" id="UP000663954">
    <property type="component" value="Chromosome"/>
</dbReference>
<evidence type="ECO:0000256" key="2">
    <source>
        <dbReference type="ARBA" id="ARBA00022741"/>
    </source>
</evidence>
<evidence type="ECO:0000256" key="5">
    <source>
        <dbReference type="ARBA" id="ARBA00023186"/>
    </source>
</evidence>
<protein>
    <recommendedName>
        <fullName evidence="6">ATP-dependent Clp protease ATP-binding subunit ClpX</fullName>
    </recommendedName>
</protein>
<comment type="subunit">
    <text evidence="6">Component of the ClpX-ClpP complex. Forms a hexameric ring that, in the presence of ATP, binds to fourteen ClpP subunits assembled into a disk-like structure with a central cavity, resembling the structure of eukaryotic proteasomes.</text>
</comment>
<dbReference type="RefSeq" id="WP_180158773.1">
    <property type="nucleotide sequence ID" value="NZ_CP062185.1"/>
</dbReference>
<keyword evidence="3 6" id="KW-0862">Zinc</keyword>
<dbReference type="Pfam" id="PF10431">
    <property type="entry name" value="ClpB_D2-small"/>
    <property type="match status" value="1"/>
</dbReference>
<dbReference type="InterPro" id="IPR003593">
    <property type="entry name" value="AAA+_ATPase"/>
</dbReference>
<keyword evidence="9" id="KW-0378">Hydrolase</keyword>
<accession>A0ABX7TG91</accession>
<keyword evidence="10" id="KW-1185">Reference proteome</keyword>
<feature type="binding site" evidence="6 7">
    <location>
        <position position="36"/>
    </location>
    <ligand>
        <name>Zn(2+)</name>
        <dbReference type="ChEBI" id="CHEBI:29105"/>
    </ligand>
</feature>
<feature type="binding site" evidence="6 7">
    <location>
        <position position="33"/>
    </location>
    <ligand>
        <name>Zn(2+)</name>
        <dbReference type="ChEBI" id="CHEBI:29105"/>
    </ligand>
</feature>
<gene>
    <name evidence="6 9" type="primary">clpX</name>
    <name evidence="9" type="ORF">J4G45_03325</name>
</gene>
<evidence type="ECO:0000313" key="10">
    <source>
        <dbReference type="Proteomes" id="UP000663954"/>
    </source>
</evidence>
<dbReference type="SMART" id="SM00382">
    <property type="entry name" value="AAA"/>
    <property type="match status" value="1"/>
</dbReference>
<evidence type="ECO:0000313" key="9">
    <source>
        <dbReference type="EMBL" id="QTD62231.1"/>
    </source>
</evidence>
<feature type="binding site" evidence="6 7">
    <location>
        <position position="14"/>
    </location>
    <ligand>
        <name>Zn(2+)</name>
        <dbReference type="ChEBI" id="CHEBI:29105"/>
    </ligand>
</feature>
<dbReference type="HAMAP" id="MF_00175">
    <property type="entry name" value="ClpX"/>
    <property type="match status" value="1"/>
</dbReference>
<dbReference type="InterPro" id="IPR050052">
    <property type="entry name" value="ATP-dep_Clp_protease_ClpX"/>
</dbReference>
<dbReference type="InterPro" id="IPR046425">
    <property type="entry name" value="ClpX_bact"/>
</dbReference>
<dbReference type="Pfam" id="PF06689">
    <property type="entry name" value="zf-C4_ClpX"/>
    <property type="match status" value="1"/>
</dbReference>
<evidence type="ECO:0000256" key="3">
    <source>
        <dbReference type="ARBA" id="ARBA00022833"/>
    </source>
</evidence>
<dbReference type="Gene3D" id="6.20.220.10">
    <property type="entry name" value="ClpX chaperone, C4-type zinc finger domain"/>
    <property type="match status" value="1"/>
</dbReference>
<dbReference type="Gene3D" id="3.40.50.300">
    <property type="entry name" value="P-loop containing nucleotide triphosphate hydrolases"/>
    <property type="match status" value="1"/>
</dbReference>
<sequence length="436" mass="47959">MSEHPQGQKHCSFCGKTQSEVGKLIAGEDAYICNECVDVCLDLVQTSQQVESGDWATRPLPKPHEIRAALDQYVIGQDTAKKTLSVAVYNHYKRLKVSNQAHKAGDAVEISKSNIMLVGPTGSGKTLLAQTLARLLDVPFAMADATTLTEAGYVGEDVENIVQKLLQKADYDVEKAQKGIIYIDEIDKITRKSENPSITRDVSGEGVQQALLKMIEGTVASIPPQGGRKHPQQEFIQIDTSNILFICGGAFSGLEKIVQQRQEKGGIGFTADVKKKDEGKKLSDLFRQVEATDLVKFGLIPEFIGRLPVIATLDELDEDALLQILTEPKNALTRQYQYLFEMENVDLVFEEAALRAVAKKALERNTGARGLRSILENALLETMYDLPSRTDVGTVVVTEAVIDEGAKPEFQVERQAKAEEPVEEKVDLKVLDSKTA</sequence>
<evidence type="ECO:0000259" key="8">
    <source>
        <dbReference type="PROSITE" id="PS51902"/>
    </source>
</evidence>
<dbReference type="InterPro" id="IPR004487">
    <property type="entry name" value="Clp_protease_ATP-bd_su_ClpX"/>
</dbReference>
<evidence type="ECO:0000256" key="1">
    <source>
        <dbReference type="ARBA" id="ARBA00022723"/>
    </source>
</evidence>
<feature type="binding site" evidence="6 7">
    <location>
        <position position="11"/>
    </location>
    <ligand>
        <name>Zn(2+)</name>
        <dbReference type="ChEBI" id="CHEBI:29105"/>
    </ligand>
</feature>
<dbReference type="Gene3D" id="1.10.8.60">
    <property type="match status" value="1"/>
</dbReference>
<feature type="binding site" evidence="6">
    <location>
        <begin position="120"/>
        <end position="127"/>
    </location>
    <ligand>
        <name>ATP</name>
        <dbReference type="ChEBI" id="CHEBI:30616"/>
    </ligand>
</feature>
<dbReference type="PANTHER" id="PTHR48102">
    <property type="entry name" value="ATP-DEPENDENT CLP PROTEASE ATP-BINDING SUBUNIT CLPX-LIKE, MITOCHONDRIAL-RELATED"/>
    <property type="match status" value="1"/>
</dbReference>
<dbReference type="PROSITE" id="PS51902">
    <property type="entry name" value="CLPX_ZB"/>
    <property type="match status" value="1"/>
</dbReference>
<keyword evidence="9" id="KW-0645">Protease</keyword>
<evidence type="ECO:0000256" key="4">
    <source>
        <dbReference type="ARBA" id="ARBA00022840"/>
    </source>
</evidence>
<dbReference type="GO" id="GO:0006508">
    <property type="term" value="P:proteolysis"/>
    <property type="evidence" value="ECO:0007669"/>
    <property type="project" value="UniProtKB-KW"/>
</dbReference>
<evidence type="ECO:0000256" key="6">
    <source>
        <dbReference type="HAMAP-Rule" id="MF_00175"/>
    </source>
</evidence>
<dbReference type="InterPro" id="IPR038366">
    <property type="entry name" value="Znf_CppX_C4_sf"/>
</dbReference>
<name>A0ABX7TG91_9GAMM</name>
<comment type="similarity">
    <text evidence="6 7">Belongs to the ClpX chaperone family.</text>
</comment>
<comment type="function">
    <text evidence="6">ATP-dependent specificity component of the Clp protease. It directs the protease to specific substrates. Can perform chaperone functions in the absence of ClpP.</text>
</comment>
<keyword evidence="5 6" id="KW-0143">Chaperone</keyword>
<dbReference type="SUPFAM" id="SSF52540">
    <property type="entry name" value="P-loop containing nucleoside triphosphate hydrolases"/>
    <property type="match status" value="1"/>
</dbReference>
<dbReference type="InterPro" id="IPR003959">
    <property type="entry name" value="ATPase_AAA_core"/>
</dbReference>